<comment type="caution">
    <text evidence="1">The sequence shown here is derived from an EMBL/GenBank/DDBJ whole genome shotgun (WGS) entry which is preliminary data.</text>
</comment>
<feature type="non-terminal residue" evidence="1">
    <location>
        <position position="1"/>
    </location>
</feature>
<sequence length="34" mass="3940">FSDLNFKEQSSIRKILLGSLRLSIKGNHQGYLYL</sequence>
<organism evidence="1">
    <name type="scientific">marine sediment metagenome</name>
    <dbReference type="NCBI Taxonomy" id="412755"/>
    <lineage>
        <taxon>unclassified sequences</taxon>
        <taxon>metagenomes</taxon>
        <taxon>ecological metagenomes</taxon>
    </lineage>
</organism>
<proteinExistence type="predicted"/>
<reference evidence="1" key="1">
    <citation type="journal article" date="2014" name="Front. Microbiol.">
        <title>High frequency of phylogenetically diverse reductive dehalogenase-homologous genes in deep subseafloor sedimentary metagenomes.</title>
        <authorList>
            <person name="Kawai M."/>
            <person name="Futagami T."/>
            <person name="Toyoda A."/>
            <person name="Takaki Y."/>
            <person name="Nishi S."/>
            <person name="Hori S."/>
            <person name="Arai W."/>
            <person name="Tsubouchi T."/>
            <person name="Morono Y."/>
            <person name="Uchiyama I."/>
            <person name="Ito T."/>
            <person name="Fujiyama A."/>
            <person name="Inagaki F."/>
            <person name="Takami H."/>
        </authorList>
    </citation>
    <scope>NUCLEOTIDE SEQUENCE</scope>
    <source>
        <strain evidence="1">Expedition CK06-06</strain>
    </source>
</reference>
<protein>
    <submittedName>
        <fullName evidence="1">Uncharacterized protein</fullName>
    </submittedName>
</protein>
<accession>X1AMM5</accession>
<dbReference type="AlphaFoldDB" id="X1AMM5"/>
<evidence type="ECO:0000313" key="1">
    <source>
        <dbReference type="EMBL" id="GAG70712.1"/>
    </source>
</evidence>
<gene>
    <name evidence="1" type="ORF">S01H4_18560</name>
</gene>
<dbReference type="EMBL" id="BART01008236">
    <property type="protein sequence ID" value="GAG70712.1"/>
    <property type="molecule type" value="Genomic_DNA"/>
</dbReference>
<name>X1AMM5_9ZZZZ</name>